<keyword evidence="3" id="KW-1185">Reference proteome</keyword>
<evidence type="ECO:0000313" key="2">
    <source>
        <dbReference type="EMBL" id="CAB4018962.1"/>
    </source>
</evidence>
<dbReference type="Proteomes" id="UP001152795">
    <property type="component" value="Unassembled WGS sequence"/>
</dbReference>
<protein>
    <submittedName>
        <fullName evidence="2">Uncharacterized protein</fullName>
    </submittedName>
</protein>
<gene>
    <name evidence="2" type="ORF">PACLA_8A019850</name>
</gene>
<evidence type="ECO:0000313" key="3">
    <source>
        <dbReference type="Proteomes" id="UP001152795"/>
    </source>
</evidence>
<comment type="caution">
    <text evidence="2">The sequence shown here is derived from an EMBL/GenBank/DDBJ whole genome shotgun (WGS) entry which is preliminary data.</text>
</comment>
<sequence>MAENLVKERQAEALAGKEMKSTIVKSTMQSVVNIDEESQLNTALDQEAEDLVDINPAAPASSSEVNSLYKVDKPPSTKSKRKKKLELEDELMASCLKEIKKPREETSADELWAKYIGQQLTKVPEGYQKE</sequence>
<dbReference type="OrthoDB" id="5978065at2759"/>
<reference evidence="2" key="1">
    <citation type="submission" date="2020-04" db="EMBL/GenBank/DDBJ databases">
        <authorList>
            <person name="Alioto T."/>
            <person name="Alioto T."/>
            <person name="Gomez Garrido J."/>
        </authorList>
    </citation>
    <scope>NUCLEOTIDE SEQUENCE</scope>
    <source>
        <strain evidence="2">A484AB</strain>
    </source>
</reference>
<name>A0A7D9EUW6_PARCT</name>
<proteinExistence type="predicted"/>
<organism evidence="2 3">
    <name type="scientific">Paramuricea clavata</name>
    <name type="common">Red gorgonian</name>
    <name type="synonym">Violescent sea-whip</name>
    <dbReference type="NCBI Taxonomy" id="317549"/>
    <lineage>
        <taxon>Eukaryota</taxon>
        <taxon>Metazoa</taxon>
        <taxon>Cnidaria</taxon>
        <taxon>Anthozoa</taxon>
        <taxon>Octocorallia</taxon>
        <taxon>Malacalcyonacea</taxon>
        <taxon>Plexauridae</taxon>
        <taxon>Paramuricea</taxon>
    </lineage>
</organism>
<feature type="region of interest" description="Disordered" evidence="1">
    <location>
        <begin position="57"/>
        <end position="85"/>
    </location>
</feature>
<dbReference type="EMBL" id="CACRXK020010238">
    <property type="protein sequence ID" value="CAB4018962.1"/>
    <property type="molecule type" value="Genomic_DNA"/>
</dbReference>
<evidence type="ECO:0000256" key="1">
    <source>
        <dbReference type="SAM" id="MobiDB-lite"/>
    </source>
</evidence>
<dbReference type="AlphaFoldDB" id="A0A7D9EUW6"/>
<accession>A0A7D9EUW6</accession>